<evidence type="ECO:0000313" key="16">
    <source>
        <dbReference type="EMBL" id="GGM77295.1"/>
    </source>
</evidence>
<dbReference type="GO" id="GO:0008483">
    <property type="term" value="F:transaminase activity"/>
    <property type="evidence" value="ECO:0007669"/>
    <property type="project" value="UniProtKB-KW"/>
</dbReference>
<gene>
    <name evidence="16" type="ORF">GCM10007108_14320</name>
</gene>
<name>A0AA37BSN9_9ARCH</name>
<dbReference type="GO" id="GO:0016020">
    <property type="term" value="C:membrane"/>
    <property type="evidence" value="ECO:0007669"/>
    <property type="project" value="GOC"/>
</dbReference>
<dbReference type="GO" id="GO:0019752">
    <property type="term" value="P:carboxylic acid metabolic process"/>
    <property type="evidence" value="ECO:0007669"/>
    <property type="project" value="InterPro"/>
</dbReference>
<dbReference type="GO" id="GO:0008117">
    <property type="term" value="F:sphinganine-1-phosphate aldolase activity"/>
    <property type="evidence" value="ECO:0007669"/>
    <property type="project" value="TreeGrafter"/>
</dbReference>
<evidence type="ECO:0000256" key="8">
    <source>
        <dbReference type="ARBA" id="ARBA00022919"/>
    </source>
</evidence>
<dbReference type="FunFam" id="3.40.640.10:FF:000020">
    <property type="entry name" value="sphingosine-1-phosphate lyase 1"/>
    <property type="match status" value="1"/>
</dbReference>
<evidence type="ECO:0000256" key="2">
    <source>
        <dbReference type="ARBA" id="ARBA00004389"/>
    </source>
</evidence>
<dbReference type="EMBL" id="BMNY01000002">
    <property type="protein sequence ID" value="GGM77295.1"/>
    <property type="molecule type" value="Genomic_DNA"/>
</dbReference>
<dbReference type="Gene3D" id="3.90.1150.10">
    <property type="entry name" value="Aspartate Aminotransferase, domain 1"/>
    <property type="match status" value="1"/>
</dbReference>
<dbReference type="GO" id="GO:0030170">
    <property type="term" value="F:pyridoxal phosphate binding"/>
    <property type="evidence" value="ECO:0007669"/>
    <property type="project" value="InterPro"/>
</dbReference>
<evidence type="ECO:0000256" key="4">
    <source>
        <dbReference type="ARBA" id="ARBA00004991"/>
    </source>
</evidence>
<dbReference type="Gene3D" id="6.10.140.2150">
    <property type="match status" value="1"/>
</dbReference>
<keyword evidence="16" id="KW-0808">Transferase</keyword>
<comment type="caution">
    <text evidence="16">The sequence shown here is derived from an EMBL/GenBank/DDBJ whole genome shotgun (WGS) entry which is preliminary data.</text>
</comment>
<feature type="modified residue" description="N6-(pyridoxal phosphate)lysine" evidence="14">
    <location>
        <position position="265"/>
    </location>
</feature>
<accession>A0AA37BSN9</accession>
<evidence type="ECO:0000256" key="12">
    <source>
        <dbReference type="ARBA" id="ARBA00023239"/>
    </source>
</evidence>
<keyword evidence="17" id="KW-1185">Reference proteome</keyword>
<organism evidence="16 17">
    <name type="scientific">Thermogymnomonas acidicola</name>
    <dbReference type="NCBI Taxonomy" id="399579"/>
    <lineage>
        <taxon>Archaea</taxon>
        <taxon>Methanobacteriati</taxon>
        <taxon>Thermoplasmatota</taxon>
        <taxon>Thermoplasmata</taxon>
        <taxon>Thermoplasmatales</taxon>
        <taxon>Thermogymnomonas</taxon>
    </lineage>
</organism>
<dbReference type="Pfam" id="PF00282">
    <property type="entry name" value="Pyridoxal_deC"/>
    <property type="match status" value="1"/>
</dbReference>
<keyword evidence="8" id="KW-0746">Sphingolipid metabolism</keyword>
<keyword evidence="9" id="KW-1133">Transmembrane helix</keyword>
<evidence type="ECO:0000256" key="11">
    <source>
        <dbReference type="ARBA" id="ARBA00023136"/>
    </source>
</evidence>
<evidence type="ECO:0000313" key="17">
    <source>
        <dbReference type="Proteomes" id="UP000632195"/>
    </source>
</evidence>
<dbReference type="InterPro" id="IPR050477">
    <property type="entry name" value="GrpII_AminoAcid_Decarb"/>
</dbReference>
<dbReference type="AlphaFoldDB" id="A0AA37BSN9"/>
<reference evidence="16" key="1">
    <citation type="journal article" date="2014" name="Int. J. Syst. Evol. Microbiol.">
        <title>Complete genome sequence of Corynebacterium casei LMG S-19264T (=DSM 44701T), isolated from a smear-ripened cheese.</title>
        <authorList>
            <consortium name="US DOE Joint Genome Institute (JGI-PGF)"/>
            <person name="Walter F."/>
            <person name="Albersmeier A."/>
            <person name="Kalinowski J."/>
            <person name="Ruckert C."/>
        </authorList>
    </citation>
    <scope>NUCLEOTIDE SEQUENCE</scope>
    <source>
        <strain evidence="16">JCM 13583</strain>
    </source>
</reference>
<dbReference type="Proteomes" id="UP000632195">
    <property type="component" value="Unassembled WGS sequence"/>
</dbReference>
<dbReference type="InterPro" id="IPR015422">
    <property type="entry name" value="PyrdxlP-dep_Trfase_small"/>
</dbReference>
<evidence type="ECO:0000256" key="9">
    <source>
        <dbReference type="ARBA" id="ARBA00022989"/>
    </source>
</evidence>
<keyword evidence="16" id="KW-0032">Aminotransferase</keyword>
<evidence type="ECO:0000256" key="7">
    <source>
        <dbReference type="ARBA" id="ARBA00022898"/>
    </source>
</evidence>
<evidence type="ECO:0000256" key="3">
    <source>
        <dbReference type="ARBA" id="ARBA00004760"/>
    </source>
</evidence>
<sequence>MPDSDSFLEQIERKMKPYEARGSISELPEQGTDADTIVEEMSSYTREEEKGWKQGLVSGAVYHGGDEMTGFYERVYRIYSQTNPLHPDIWPSLTKYEREIVRMCSSIMHGDELTRGSVTSGGTESILLAMKTYRDYFRKKNGIDRPEVVLPVSAHAAFLKACDYFCIRPRFVGLDGDFRADVEKVKEAVNSNTVAIVGSAPSFPHGAVDPIEDLSEVAMDHGIGMHVDACLGGFIMPWARELGYYSGRFDFELPGVTSISMDTHKYGFAPKGTSVVLYREPELFKEQLYATGKWQGGIYFTPTMAGSRPGYPIAAAWAVMRLMGRRGYREASKRILEAGKRIVEGARSVDGIRVLGKPLWVIAFTSDDRNPHAIMDLMGSRGWMLSGLIDPPAFHIALTMRHVSGEVTGKFLEDLAWASVQAKHAGSTAGMAPVYGTAMSLPAEQVDAFLKDIVEWLYT</sequence>
<keyword evidence="12 15" id="KW-0456">Lyase</keyword>
<dbReference type="PANTHER" id="PTHR42735">
    <property type="match status" value="1"/>
</dbReference>
<comment type="subcellular location">
    <subcellularLocation>
        <location evidence="2">Endoplasmic reticulum membrane</location>
        <topology evidence="2">Single-pass membrane protein</topology>
    </subcellularLocation>
</comment>
<evidence type="ECO:0000256" key="5">
    <source>
        <dbReference type="ARBA" id="ARBA00022692"/>
    </source>
</evidence>
<comment type="similarity">
    <text evidence="13">Belongs to the group II decarboxylase family. Sphingosine-1-phosphate lyase subfamily.</text>
</comment>
<dbReference type="InterPro" id="IPR015421">
    <property type="entry name" value="PyrdxlP-dep_Trfase_major"/>
</dbReference>
<dbReference type="RefSeq" id="WP_188681549.1">
    <property type="nucleotide sequence ID" value="NZ_BMNY01000002.1"/>
</dbReference>
<dbReference type="SUPFAM" id="SSF53383">
    <property type="entry name" value="PLP-dependent transferases"/>
    <property type="match status" value="1"/>
</dbReference>
<evidence type="ECO:0000256" key="6">
    <source>
        <dbReference type="ARBA" id="ARBA00022824"/>
    </source>
</evidence>
<dbReference type="InterPro" id="IPR015424">
    <property type="entry name" value="PyrdxlP-dep_Trfase"/>
</dbReference>
<dbReference type="InterPro" id="IPR002129">
    <property type="entry name" value="PyrdxlP-dep_de-COase"/>
</dbReference>
<keyword evidence="7 14" id="KW-0663">Pyridoxal phosphate</keyword>
<proteinExistence type="inferred from homology"/>
<reference evidence="16" key="2">
    <citation type="submission" date="2022-09" db="EMBL/GenBank/DDBJ databases">
        <authorList>
            <person name="Sun Q."/>
            <person name="Ohkuma M."/>
        </authorList>
    </citation>
    <scope>NUCLEOTIDE SEQUENCE</scope>
    <source>
        <strain evidence="16">JCM 13583</strain>
    </source>
</reference>
<keyword evidence="5" id="KW-0812">Transmembrane</keyword>
<comment type="pathway">
    <text evidence="4">Sphingolipid metabolism.</text>
</comment>
<evidence type="ECO:0000256" key="14">
    <source>
        <dbReference type="PIRSR" id="PIRSR602129-50"/>
    </source>
</evidence>
<evidence type="ECO:0000256" key="15">
    <source>
        <dbReference type="RuleBase" id="RU000382"/>
    </source>
</evidence>
<protein>
    <submittedName>
        <fullName evidence="16">Aspartate aminotransferase family protein</fullName>
    </submittedName>
</protein>
<evidence type="ECO:0000256" key="1">
    <source>
        <dbReference type="ARBA" id="ARBA00001933"/>
    </source>
</evidence>
<keyword evidence="11" id="KW-0472">Membrane</keyword>
<dbReference type="PANTHER" id="PTHR42735:SF6">
    <property type="entry name" value="SPHINGOSINE-1-PHOSPHATE LYASE 1"/>
    <property type="match status" value="1"/>
</dbReference>
<dbReference type="Gene3D" id="3.40.640.10">
    <property type="entry name" value="Type I PLP-dependent aspartate aminotransferase-like (Major domain)"/>
    <property type="match status" value="1"/>
</dbReference>
<keyword evidence="6" id="KW-0256">Endoplasmic reticulum</keyword>
<evidence type="ECO:0000256" key="13">
    <source>
        <dbReference type="ARBA" id="ARBA00038302"/>
    </source>
</evidence>
<comment type="pathway">
    <text evidence="3">Lipid metabolism; sphingolipid metabolism.</text>
</comment>
<evidence type="ECO:0000256" key="10">
    <source>
        <dbReference type="ARBA" id="ARBA00023098"/>
    </source>
</evidence>
<comment type="cofactor">
    <cofactor evidence="1 14 15">
        <name>pyridoxal 5'-phosphate</name>
        <dbReference type="ChEBI" id="CHEBI:597326"/>
    </cofactor>
</comment>
<keyword evidence="10" id="KW-0443">Lipid metabolism</keyword>
<dbReference type="GO" id="GO:0030149">
    <property type="term" value="P:sphingolipid catabolic process"/>
    <property type="evidence" value="ECO:0007669"/>
    <property type="project" value="TreeGrafter"/>
</dbReference>